<dbReference type="GO" id="GO:0046872">
    <property type="term" value="F:metal ion binding"/>
    <property type="evidence" value="ECO:0007669"/>
    <property type="project" value="UniProtKB-KW"/>
</dbReference>
<accession>A0A7J6P3M4</accession>
<comment type="caution">
    <text evidence="7">The sequence shown here is derived from an EMBL/GenBank/DDBJ whole genome shotgun (WGS) entry which is preliminary data.</text>
</comment>
<dbReference type="GO" id="GO:0043843">
    <property type="term" value="F:ADP-specific glucokinase activity"/>
    <property type="evidence" value="ECO:0007669"/>
    <property type="project" value="TreeGrafter"/>
</dbReference>
<dbReference type="PANTHER" id="PTHR21208:SF1">
    <property type="entry name" value="ADP-DEPENDENT GLUCOKINASE"/>
    <property type="match status" value="1"/>
</dbReference>
<evidence type="ECO:0000256" key="2">
    <source>
        <dbReference type="ARBA" id="ARBA00022679"/>
    </source>
</evidence>
<sequence>VAVAYVYFAGDYAGHEIVHHNKAFVHPPDRKLIDKYDLLQAQLSEEAATRERIEAHPKSVVLGFGACLDGVTRGTELLKELDIQPAKHPQDHDVITSPQDLAETFHYFFEHGAAAERYVSNKTLFHQLVTVVRGFGEQHGSFWRFGGNAPHMGCR</sequence>
<gene>
    <name evidence="7" type="ORF">FOZ63_017883</name>
</gene>
<feature type="non-terminal residue" evidence="7">
    <location>
        <position position="1"/>
    </location>
</feature>
<organism evidence="7 8">
    <name type="scientific">Perkinsus olseni</name>
    <name type="common">Perkinsus atlanticus</name>
    <dbReference type="NCBI Taxonomy" id="32597"/>
    <lineage>
        <taxon>Eukaryota</taxon>
        <taxon>Sar</taxon>
        <taxon>Alveolata</taxon>
        <taxon>Perkinsozoa</taxon>
        <taxon>Perkinsea</taxon>
        <taxon>Perkinsida</taxon>
        <taxon>Perkinsidae</taxon>
        <taxon>Perkinsus</taxon>
    </lineage>
</organism>
<dbReference type="InterPro" id="IPR029056">
    <property type="entry name" value="Ribokinase-like"/>
</dbReference>
<evidence type="ECO:0000256" key="5">
    <source>
        <dbReference type="ARBA" id="ARBA00022842"/>
    </source>
</evidence>
<feature type="non-terminal residue" evidence="7">
    <location>
        <position position="155"/>
    </location>
</feature>
<proteinExistence type="predicted"/>
<evidence type="ECO:0000256" key="3">
    <source>
        <dbReference type="ARBA" id="ARBA00022723"/>
    </source>
</evidence>
<dbReference type="PANTHER" id="PTHR21208">
    <property type="entry name" value="ADP-DEPENDENT GLUCOKINASE"/>
    <property type="match status" value="1"/>
</dbReference>
<dbReference type="EMBL" id="JABANO010039732">
    <property type="protein sequence ID" value="KAF4690326.1"/>
    <property type="molecule type" value="Genomic_DNA"/>
</dbReference>
<evidence type="ECO:0000313" key="7">
    <source>
        <dbReference type="EMBL" id="KAF4690326.1"/>
    </source>
</evidence>
<keyword evidence="3" id="KW-0479">Metal-binding</keyword>
<dbReference type="PROSITE" id="PS51255">
    <property type="entry name" value="ADPK"/>
    <property type="match status" value="1"/>
</dbReference>
<keyword evidence="5" id="KW-0460">Magnesium</keyword>
<reference evidence="7 8" key="1">
    <citation type="submission" date="2020-04" db="EMBL/GenBank/DDBJ databases">
        <title>Perkinsus olseni comparative genomics.</title>
        <authorList>
            <person name="Bogema D.R."/>
        </authorList>
    </citation>
    <scope>NUCLEOTIDE SEQUENCE [LARGE SCALE GENOMIC DNA]</scope>
    <source>
        <strain evidence="7 8">ATCC PRA-207</strain>
    </source>
</reference>
<dbReference type="SUPFAM" id="SSF53613">
    <property type="entry name" value="Ribokinase-like"/>
    <property type="match status" value="1"/>
</dbReference>
<protein>
    <submittedName>
        <fullName evidence="7">Uncharacterized protein</fullName>
    </submittedName>
</protein>
<dbReference type="AlphaFoldDB" id="A0A7J6P3M4"/>
<dbReference type="GO" id="GO:0006006">
    <property type="term" value="P:glucose metabolic process"/>
    <property type="evidence" value="ECO:0007669"/>
    <property type="project" value="TreeGrafter"/>
</dbReference>
<dbReference type="Pfam" id="PF04587">
    <property type="entry name" value="ADP_PFK_GK"/>
    <property type="match status" value="1"/>
</dbReference>
<keyword evidence="6" id="KW-0324">Glycolysis</keyword>
<dbReference type="GO" id="GO:0005783">
    <property type="term" value="C:endoplasmic reticulum"/>
    <property type="evidence" value="ECO:0007669"/>
    <property type="project" value="TreeGrafter"/>
</dbReference>
<name>A0A7J6P3M4_PEROL</name>
<keyword evidence="8" id="KW-1185">Reference proteome</keyword>
<evidence type="ECO:0000256" key="4">
    <source>
        <dbReference type="ARBA" id="ARBA00022777"/>
    </source>
</evidence>
<keyword evidence="4" id="KW-0418">Kinase</keyword>
<evidence type="ECO:0000313" key="8">
    <source>
        <dbReference type="Proteomes" id="UP000553632"/>
    </source>
</evidence>
<dbReference type="Proteomes" id="UP000553632">
    <property type="component" value="Unassembled WGS sequence"/>
</dbReference>
<keyword evidence="2" id="KW-0808">Transferase</keyword>
<evidence type="ECO:0000256" key="6">
    <source>
        <dbReference type="ARBA" id="ARBA00023152"/>
    </source>
</evidence>
<dbReference type="InterPro" id="IPR007666">
    <property type="entry name" value="ADP_PFK/GK"/>
</dbReference>
<dbReference type="GO" id="GO:0006096">
    <property type="term" value="P:glycolytic process"/>
    <property type="evidence" value="ECO:0007669"/>
    <property type="project" value="UniProtKB-KW"/>
</dbReference>
<evidence type="ECO:0000256" key="1">
    <source>
        <dbReference type="ARBA" id="ARBA00022490"/>
    </source>
</evidence>
<keyword evidence="1" id="KW-0963">Cytoplasm</keyword>